<feature type="region of interest" description="Disordered" evidence="1">
    <location>
        <begin position="1"/>
        <end position="108"/>
    </location>
</feature>
<protein>
    <submittedName>
        <fullName evidence="2">Uncharacterized protein</fullName>
    </submittedName>
</protein>
<comment type="caution">
    <text evidence="2">The sequence shown here is derived from an EMBL/GenBank/DDBJ whole genome shotgun (WGS) entry which is preliminary data.</text>
</comment>
<evidence type="ECO:0000256" key="1">
    <source>
        <dbReference type="SAM" id="MobiDB-lite"/>
    </source>
</evidence>
<feature type="compositionally biased region" description="Basic and acidic residues" evidence="1">
    <location>
        <begin position="40"/>
        <end position="49"/>
    </location>
</feature>
<feature type="compositionally biased region" description="Polar residues" evidence="1">
    <location>
        <begin position="28"/>
        <end position="37"/>
    </location>
</feature>
<sequence length="128" mass="14719">MQEMELPDLPPKTEQERLQEQARDELEQQLNESNRLVSQAKDKLAQAEKEEADAGTLRAQADLKVPEAKSKVEPPRLELQTDFETTLETERSERARERLEHQAKEEQLGKRLQEMEARLEALASANAK</sequence>
<evidence type="ECO:0000313" key="2">
    <source>
        <dbReference type="EMBL" id="KAF9515913.1"/>
    </source>
</evidence>
<accession>A0A9P6B1E4</accession>
<dbReference type="EMBL" id="MU128945">
    <property type="protein sequence ID" value="KAF9515913.1"/>
    <property type="molecule type" value="Genomic_DNA"/>
</dbReference>
<feature type="compositionally biased region" description="Basic and acidic residues" evidence="1">
    <location>
        <begin position="88"/>
        <end position="108"/>
    </location>
</feature>
<organism evidence="2 3">
    <name type="scientific">Hydnum rufescens UP504</name>
    <dbReference type="NCBI Taxonomy" id="1448309"/>
    <lineage>
        <taxon>Eukaryota</taxon>
        <taxon>Fungi</taxon>
        <taxon>Dikarya</taxon>
        <taxon>Basidiomycota</taxon>
        <taxon>Agaricomycotina</taxon>
        <taxon>Agaricomycetes</taxon>
        <taxon>Cantharellales</taxon>
        <taxon>Hydnaceae</taxon>
        <taxon>Hydnum</taxon>
    </lineage>
</organism>
<keyword evidence="3" id="KW-1185">Reference proteome</keyword>
<feature type="compositionally biased region" description="Basic and acidic residues" evidence="1">
    <location>
        <begin position="11"/>
        <end position="26"/>
    </location>
</feature>
<reference evidence="2" key="1">
    <citation type="journal article" date="2020" name="Nat. Commun.">
        <title>Large-scale genome sequencing of mycorrhizal fungi provides insights into the early evolution of symbiotic traits.</title>
        <authorList>
            <person name="Miyauchi S."/>
            <person name="Kiss E."/>
            <person name="Kuo A."/>
            <person name="Drula E."/>
            <person name="Kohler A."/>
            <person name="Sanchez-Garcia M."/>
            <person name="Morin E."/>
            <person name="Andreopoulos B."/>
            <person name="Barry K.W."/>
            <person name="Bonito G."/>
            <person name="Buee M."/>
            <person name="Carver A."/>
            <person name="Chen C."/>
            <person name="Cichocki N."/>
            <person name="Clum A."/>
            <person name="Culley D."/>
            <person name="Crous P.W."/>
            <person name="Fauchery L."/>
            <person name="Girlanda M."/>
            <person name="Hayes R.D."/>
            <person name="Keri Z."/>
            <person name="LaButti K."/>
            <person name="Lipzen A."/>
            <person name="Lombard V."/>
            <person name="Magnuson J."/>
            <person name="Maillard F."/>
            <person name="Murat C."/>
            <person name="Nolan M."/>
            <person name="Ohm R.A."/>
            <person name="Pangilinan J."/>
            <person name="Pereira M.F."/>
            <person name="Perotto S."/>
            <person name="Peter M."/>
            <person name="Pfister S."/>
            <person name="Riley R."/>
            <person name="Sitrit Y."/>
            <person name="Stielow J.B."/>
            <person name="Szollosi G."/>
            <person name="Zifcakova L."/>
            <person name="Stursova M."/>
            <person name="Spatafora J.W."/>
            <person name="Tedersoo L."/>
            <person name="Vaario L.M."/>
            <person name="Yamada A."/>
            <person name="Yan M."/>
            <person name="Wang P."/>
            <person name="Xu J."/>
            <person name="Bruns T."/>
            <person name="Baldrian P."/>
            <person name="Vilgalys R."/>
            <person name="Dunand C."/>
            <person name="Henrissat B."/>
            <person name="Grigoriev I.V."/>
            <person name="Hibbett D."/>
            <person name="Nagy L.G."/>
            <person name="Martin F.M."/>
        </authorList>
    </citation>
    <scope>NUCLEOTIDE SEQUENCE</scope>
    <source>
        <strain evidence="2">UP504</strain>
    </source>
</reference>
<gene>
    <name evidence="2" type="ORF">BS47DRAFT_729359</name>
</gene>
<dbReference type="Proteomes" id="UP000886523">
    <property type="component" value="Unassembled WGS sequence"/>
</dbReference>
<dbReference type="AlphaFoldDB" id="A0A9P6B1E4"/>
<name>A0A9P6B1E4_9AGAM</name>
<feature type="compositionally biased region" description="Basic and acidic residues" evidence="1">
    <location>
        <begin position="64"/>
        <end position="76"/>
    </location>
</feature>
<proteinExistence type="predicted"/>
<evidence type="ECO:0000313" key="3">
    <source>
        <dbReference type="Proteomes" id="UP000886523"/>
    </source>
</evidence>